<protein>
    <submittedName>
        <fullName evidence="4">Mucin-5AC-like</fullName>
    </submittedName>
</protein>
<keyword evidence="2" id="KW-0732">Signal</keyword>
<proteinExistence type="predicted"/>
<accession>A0A9C6X6C3</accession>
<feature type="chain" id="PRO_5039481817" evidence="2">
    <location>
        <begin position="20"/>
        <end position="614"/>
    </location>
</feature>
<organism evidence="3 4">
    <name type="scientific">Frankliniella occidentalis</name>
    <name type="common">Western flower thrips</name>
    <name type="synonym">Euthrips occidentalis</name>
    <dbReference type="NCBI Taxonomy" id="133901"/>
    <lineage>
        <taxon>Eukaryota</taxon>
        <taxon>Metazoa</taxon>
        <taxon>Ecdysozoa</taxon>
        <taxon>Arthropoda</taxon>
        <taxon>Hexapoda</taxon>
        <taxon>Insecta</taxon>
        <taxon>Pterygota</taxon>
        <taxon>Neoptera</taxon>
        <taxon>Paraneoptera</taxon>
        <taxon>Thysanoptera</taxon>
        <taxon>Terebrantia</taxon>
        <taxon>Thripoidea</taxon>
        <taxon>Thripidae</taxon>
        <taxon>Frankliniella</taxon>
    </lineage>
</organism>
<evidence type="ECO:0000256" key="2">
    <source>
        <dbReference type="SAM" id="SignalP"/>
    </source>
</evidence>
<keyword evidence="3" id="KW-1185">Reference proteome</keyword>
<feature type="compositionally biased region" description="Low complexity" evidence="1">
    <location>
        <begin position="165"/>
        <end position="181"/>
    </location>
</feature>
<feature type="compositionally biased region" description="Polar residues" evidence="1">
    <location>
        <begin position="541"/>
        <end position="553"/>
    </location>
</feature>
<feature type="region of interest" description="Disordered" evidence="1">
    <location>
        <begin position="100"/>
        <end position="123"/>
    </location>
</feature>
<dbReference type="AlphaFoldDB" id="A0A9C6X6C3"/>
<reference evidence="4" key="2">
    <citation type="submission" date="2025-08" db="UniProtKB">
        <authorList>
            <consortium name="RefSeq"/>
        </authorList>
    </citation>
    <scope>IDENTIFICATION</scope>
    <source>
        <tissue evidence="4">Whole organism</tissue>
    </source>
</reference>
<evidence type="ECO:0000313" key="3">
    <source>
        <dbReference type="Proteomes" id="UP000504606"/>
    </source>
</evidence>
<dbReference type="KEGG" id="foc:113211427"/>
<dbReference type="RefSeq" id="XP_052129894.1">
    <property type="nucleotide sequence ID" value="XM_052273934.1"/>
</dbReference>
<feature type="signal peptide" evidence="2">
    <location>
        <begin position="1"/>
        <end position="19"/>
    </location>
</feature>
<name>A0A9C6X6C3_FRAOC</name>
<dbReference type="Proteomes" id="UP000504606">
    <property type="component" value="Unplaced"/>
</dbReference>
<dbReference type="GeneID" id="113211427"/>
<gene>
    <name evidence="4" type="primary">LOC113211427</name>
</gene>
<sequence>MRGVLLVCLLGACSLLSEATFHRQRLLTQPASSVFTPYQPPMMYNLPPGLRYVYLDGVPYAVLGETVRYVPAPGPAVYSAPSPSPLGAVTVSQPVQEESALLEPQTGGTALEPHTAPDAKGSALDVSVASAGADSLQKANDGAAELYAATSTHDDETASGIASVPSEGASSTESTPPSAESDTGTSYAAATPFPHATPPELPDQPATVATAYLALPSAPGASPADPASGASPQAAQVAEAAPAAASAYVAQVPAVSPPLQPSFAAAPPLGPMAYFAASAGGPPSPSQPVVLSVDNPRVTVTRTVTRYAWRHPPVPVSEPVTVVFSNRDKSPPTQTDGVPFTLTSSSVPTLVRDTFNVPQDSGTVQSVRLLDSAALTPQSSLTAPVPAALQQSVTGRPYSVSALDSSISNDNVAQPFQPEQHAAHLIGYTLAQQPLLKLQIDPTSGKMSYVGADGLQIDLSSKNLDPSAQSLAPSPSASSPYFSAEKGWMKEQGEAQTNAIKENIKLQDMAGLENMYRPITYNSPYLSPSVVNPPFTFAMSTSRNDDASNSPTRQVEADTEYPRQATNTMLAQQQQPRDAETLSRLPVLLKRTYQRLDQSGQADRPLLPLPGFAS</sequence>
<reference evidence="4" key="1">
    <citation type="journal article" date="2018" name="Proc. Natl. Acad. Sci. U.S.A.">
        <title>Phylogenomics and the evolution of hemipteroid insects.</title>
        <authorList>
            <person name="Johnson K.P."/>
            <person name="Dietrich C.H."/>
            <person name="Friedrich F."/>
            <person name="Beutel R.G."/>
            <person name="Wipfler B."/>
            <person name="Peters R.S."/>
            <person name="Allen J.M."/>
            <person name="Petersen M."/>
            <person name="Donath A."/>
            <person name="Walden K.K."/>
            <person name="Kozlov A.M."/>
            <person name="Podsiadlowski L."/>
            <person name="Mayer C."/>
            <person name="Meusemann K."/>
            <person name="Vasilikopoulos A."/>
            <person name="Waterhouse R.M."/>
            <person name="Cameron S.L."/>
            <person name="Weirauch C."/>
            <person name="Swanson D.R."/>
            <person name="Percy D.M."/>
            <person name="Hardy N.B."/>
            <person name="Terry I."/>
            <person name="Liu S."/>
            <person name="Zhou X."/>
            <person name="Misof B."/>
            <person name="Robertson H.M."/>
            <person name="Yoshizawa K."/>
        </authorList>
    </citation>
    <scope>NUCLEOTIDE SEQUENCE</scope>
    <source>
        <tissue evidence="4">Whole organism</tissue>
    </source>
</reference>
<evidence type="ECO:0000313" key="4">
    <source>
        <dbReference type="RefSeq" id="XP_052129894.1"/>
    </source>
</evidence>
<feature type="region of interest" description="Disordered" evidence="1">
    <location>
        <begin position="151"/>
        <end position="204"/>
    </location>
</feature>
<evidence type="ECO:0000256" key="1">
    <source>
        <dbReference type="SAM" id="MobiDB-lite"/>
    </source>
</evidence>
<feature type="region of interest" description="Disordered" evidence="1">
    <location>
        <begin position="541"/>
        <end position="560"/>
    </location>
</feature>